<dbReference type="AlphaFoldDB" id="A0A0B1S106"/>
<evidence type="ECO:0000313" key="2">
    <source>
        <dbReference type="EMBL" id="KHJ77127.1"/>
    </source>
</evidence>
<keyword evidence="3" id="KW-1185">Reference proteome</keyword>
<evidence type="ECO:0000313" key="3">
    <source>
        <dbReference type="Proteomes" id="UP000053660"/>
    </source>
</evidence>
<feature type="compositionally biased region" description="Basic and acidic residues" evidence="1">
    <location>
        <begin position="111"/>
        <end position="122"/>
    </location>
</feature>
<protein>
    <submittedName>
        <fullName evidence="2">Uncharacterized protein</fullName>
    </submittedName>
</protein>
<reference evidence="2 3" key="1">
    <citation type="submission" date="2014-03" db="EMBL/GenBank/DDBJ databases">
        <title>Draft genome of the hookworm Oesophagostomum dentatum.</title>
        <authorList>
            <person name="Mitreva M."/>
        </authorList>
    </citation>
    <scope>NUCLEOTIDE SEQUENCE [LARGE SCALE GENOMIC DNA]</scope>
    <source>
        <strain evidence="2 3">OD-Hann</strain>
    </source>
</reference>
<accession>A0A0B1S106</accession>
<dbReference type="Proteomes" id="UP000053660">
    <property type="component" value="Unassembled WGS sequence"/>
</dbReference>
<feature type="region of interest" description="Disordered" evidence="1">
    <location>
        <begin position="89"/>
        <end position="122"/>
    </location>
</feature>
<dbReference type="EMBL" id="KN611071">
    <property type="protein sequence ID" value="KHJ77127.1"/>
    <property type="molecule type" value="Genomic_DNA"/>
</dbReference>
<name>A0A0B1S106_OESDE</name>
<sequence>MSWEKMRLHSRTTFRMLAYPSFSPPAPLPASQWKDPTGLILLMMSMDQMIATLSRSPFAVPEGCRPSKSTNEGLDYCRSEVDVLDLPVVFPTNPPRSPRLPKVQEQVPQQKSDETKEEGLIP</sequence>
<proteinExistence type="predicted"/>
<organism evidence="2 3">
    <name type="scientific">Oesophagostomum dentatum</name>
    <name type="common">Nodular worm</name>
    <dbReference type="NCBI Taxonomy" id="61180"/>
    <lineage>
        <taxon>Eukaryota</taxon>
        <taxon>Metazoa</taxon>
        <taxon>Ecdysozoa</taxon>
        <taxon>Nematoda</taxon>
        <taxon>Chromadorea</taxon>
        <taxon>Rhabditida</taxon>
        <taxon>Rhabditina</taxon>
        <taxon>Rhabditomorpha</taxon>
        <taxon>Strongyloidea</taxon>
        <taxon>Strongylidae</taxon>
        <taxon>Oesophagostomum</taxon>
    </lineage>
</organism>
<evidence type="ECO:0000256" key="1">
    <source>
        <dbReference type="SAM" id="MobiDB-lite"/>
    </source>
</evidence>
<gene>
    <name evidence="2" type="ORF">OESDEN_23253</name>
</gene>